<dbReference type="AlphaFoldDB" id="A0A9P6VG63"/>
<sequence length="140" mass="15521">MYFFTAFTLAFLFSLTQTHGIVTHPPVREPGPASLFACGPAITELIKSNNQTGTKVLHKVSSTDAKFQAQKCNIALCKSLQLEDNLSNVQIYKTGQVVLQWTWFGRVVKQTYESCIDFTISDETSASDLLAIEGDQKILN</sequence>
<reference evidence="4" key="1">
    <citation type="submission" date="2019-07" db="EMBL/GenBank/DDBJ databases">
        <title>Hyphodiscus hymeniophilus genome sequencing and assembly.</title>
        <authorList>
            <person name="Kramer G."/>
            <person name="Nodwell J."/>
        </authorList>
    </citation>
    <scope>NUCLEOTIDE SEQUENCE</scope>
    <source>
        <strain evidence="4">ATCC 34498</strain>
    </source>
</reference>
<evidence type="ECO:0000313" key="5">
    <source>
        <dbReference type="Proteomes" id="UP000785200"/>
    </source>
</evidence>
<comment type="caution">
    <text evidence="4">The sequence shown here is derived from an EMBL/GenBank/DDBJ whole genome shotgun (WGS) entry which is preliminary data.</text>
</comment>
<feature type="signal peptide" evidence="3">
    <location>
        <begin position="1"/>
        <end position="20"/>
    </location>
</feature>
<gene>
    <name evidence="4" type="ORF">D0Z07_7153</name>
</gene>
<proteinExistence type="predicted"/>
<keyword evidence="5" id="KW-1185">Reference proteome</keyword>
<feature type="chain" id="PRO_5040396165" evidence="3">
    <location>
        <begin position="21"/>
        <end position="140"/>
    </location>
</feature>
<dbReference type="PANTHER" id="PTHR36575">
    <property type="entry name" value="BINDING PROTEIN, PUTATIVE (AFU_ORTHOLOGUE AFUA_1G14430)-RELATED"/>
    <property type="match status" value="1"/>
</dbReference>
<evidence type="ECO:0000256" key="1">
    <source>
        <dbReference type="ARBA" id="ARBA00001973"/>
    </source>
</evidence>
<evidence type="ECO:0000313" key="4">
    <source>
        <dbReference type="EMBL" id="KAG0647193.1"/>
    </source>
</evidence>
<dbReference type="PANTHER" id="PTHR36575:SF2">
    <property type="entry name" value="CHITIN-BINDING TYPE-4 DOMAIN-CONTAINING PROTEIN-RELATED"/>
    <property type="match status" value="1"/>
</dbReference>
<organism evidence="4 5">
    <name type="scientific">Hyphodiscus hymeniophilus</name>
    <dbReference type="NCBI Taxonomy" id="353542"/>
    <lineage>
        <taxon>Eukaryota</taxon>
        <taxon>Fungi</taxon>
        <taxon>Dikarya</taxon>
        <taxon>Ascomycota</taxon>
        <taxon>Pezizomycotina</taxon>
        <taxon>Leotiomycetes</taxon>
        <taxon>Helotiales</taxon>
        <taxon>Hyphodiscaceae</taxon>
        <taxon>Hyphodiscus</taxon>
    </lineage>
</organism>
<dbReference type="EMBL" id="VNKQ01000013">
    <property type="protein sequence ID" value="KAG0647193.1"/>
    <property type="molecule type" value="Genomic_DNA"/>
</dbReference>
<keyword evidence="3" id="KW-0732">Signal</keyword>
<dbReference type="OrthoDB" id="120613at2759"/>
<dbReference type="Proteomes" id="UP000785200">
    <property type="component" value="Unassembled WGS sequence"/>
</dbReference>
<keyword evidence="2" id="KW-0186">Copper</keyword>
<dbReference type="InterPro" id="IPR052282">
    <property type="entry name" value="Starch-active_LPMO"/>
</dbReference>
<protein>
    <submittedName>
        <fullName evidence="4">Uncharacterized protein</fullName>
    </submittedName>
</protein>
<evidence type="ECO:0000256" key="2">
    <source>
        <dbReference type="ARBA" id="ARBA00023008"/>
    </source>
</evidence>
<accession>A0A9P6VG63</accession>
<name>A0A9P6VG63_9HELO</name>
<comment type="cofactor">
    <cofactor evidence="1">
        <name>Cu(2+)</name>
        <dbReference type="ChEBI" id="CHEBI:29036"/>
    </cofactor>
</comment>
<evidence type="ECO:0000256" key="3">
    <source>
        <dbReference type="SAM" id="SignalP"/>
    </source>
</evidence>